<dbReference type="EMBL" id="JANRMS010002317">
    <property type="protein sequence ID" value="KAJ3523087.1"/>
    <property type="molecule type" value="Genomic_DNA"/>
</dbReference>
<comment type="caution">
    <text evidence="1">The sequence shown here is derived from an EMBL/GenBank/DDBJ whole genome shotgun (WGS) entry which is preliminary data.</text>
</comment>
<sequence length="340" mass="37083">MKVLVATFCAVDKQQHNLALEVWSSTGVRHWRLCASVLLTKNPLENGIERDIVSPSRTKREEQAHESDAIASDRLVNAMVTLASSVWDVNRPAYAYGLVISLVDVHLKPATEHWQQETVEVAGSTLPDLWEARTVTRHVSSLISAAGNRQSLSFGYLGLSRSATFHREANLMCSRDDGHGAYYLLDSAQRGTAHRLSGRPVGFVSASRPGNGLVGSVRNASQVELTGECNLTHPYTGAPNAKASKLTRESMYARNKLPPSSFLSNVPPVPVIFSDGHDPGPTNKVKHDFDRRRWQAHVEPGNATVHRSVPAAPAHLCGAPCHVGLPSRDPIQNVFLKSQS</sequence>
<evidence type="ECO:0000313" key="2">
    <source>
        <dbReference type="Proteomes" id="UP001148629"/>
    </source>
</evidence>
<keyword evidence="2" id="KW-1185">Reference proteome</keyword>
<accession>A0ACC1RNG0</accession>
<proteinExistence type="predicted"/>
<gene>
    <name evidence="1" type="ORF">NM208_g12585</name>
</gene>
<name>A0ACC1RNG0_9HYPO</name>
<dbReference type="Proteomes" id="UP001148629">
    <property type="component" value="Unassembled WGS sequence"/>
</dbReference>
<organism evidence="1 2">
    <name type="scientific">Fusarium decemcellulare</name>
    <dbReference type="NCBI Taxonomy" id="57161"/>
    <lineage>
        <taxon>Eukaryota</taxon>
        <taxon>Fungi</taxon>
        <taxon>Dikarya</taxon>
        <taxon>Ascomycota</taxon>
        <taxon>Pezizomycotina</taxon>
        <taxon>Sordariomycetes</taxon>
        <taxon>Hypocreomycetidae</taxon>
        <taxon>Hypocreales</taxon>
        <taxon>Nectriaceae</taxon>
        <taxon>Fusarium</taxon>
        <taxon>Fusarium decemcellulare species complex</taxon>
    </lineage>
</organism>
<protein>
    <submittedName>
        <fullName evidence="1">Uncharacterized protein</fullName>
    </submittedName>
</protein>
<reference evidence="1" key="1">
    <citation type="submission" date="2022-08" db="EMBL/GenBank/DDBJ databases">
        <title>Genome Sequence of Fusarium decemcellulare.</title>
        <authorList>
            <person name="Buettner E."/>
        </authorList>
    </citation>
    <scope>NUCLEOTIDE SEQUENCE</scope>
    <source>
        <strain evidence="1">Babe19</strain>
    </source>
</reference>
<evidence type="ECO:0000313" key="1">
    <source>
        <dbReference type="EMBL" id="KAJ3523087.1"/>
    </source>
</evidence>